<comment type="caution">
    <text evidence="3">The sequence shown here is derived from an EMBL/GenBank/DDBJ whole genome shotgun (WGS) entry which is preliminary data.</text>
</comment>
<dbReference type="PANTHER" id="PTHR34960:SF1">
    <property type="entry name" value="EMB|CAB68146.1-RELATED"/>
    <property type="match status" value="1"/>
</dbReference>
<evidence type="ECO:0000313" key="3">
    <source>
        <dbReference type="EMBL" id="MBA0848374.1"/>
    </source>
</evidence>
<feature type="transmembrane region" description="Helical" evidence="1">
    <location>
        <begin position="65"/>
        <end position="85"/>
    </location>
</feature>
<organism evidence="3 4">
    <name type="scientific">Gossypium schwendimanii</name>
    <name type="common">Cotton</name>
    <dbReference type="NCBI Taxonomy" id="34291"/>
    <lineage>
        <taxon>Eukaryota</taxon>
        <taxon>Viridiplantae</taxon>
        <taxon>Streptophyta</taxon>
        <taxon>Embryophyta</taxon>
        <taxon>Tracheophyta</taxon>
        <taxon>Spermatophyta</taxon>
        <taxon>Magnoliopsida</taxon>
        <taxon>eudicotyledons</taxon>
        <taxon>Gunneridae</taxon>
        <taxon>Pentapetalae</taxon>
        <taxon>rosids</taxon>
        <taxon>malvids</taxon>
        <taxon>Malvales</taxon>
        <taxon>Malvaceae</taxon>
        <taxon>Malvoideae</taxon>
        <taxon>Gossypium</taxon>
    </lineage>
</organism>
<reference evidence="3 4" key="1">
    <citation type="journal article" date="2019" name="Genome Biol. Evol.">
        <title>Insights into the evolution of the New World diploid cottons (Gossypium, subgenus Houzingenia) based on genome sequencing.</title>
        <authorList>
            <person name="Grover C.E."/>
            <person name="Arick M.A. 2nd"/>
            <person name="Thrash A."/>
            <person name="Conover J.L."/>
            <person name="Sanders W.S."/>
            <person name="Peterson D.G."/>
            <person name="Frelichowski J.E."/>
            <person name="Scheffler J.A."/>
            <person name="Scheffler B.E."/>
            <person name="Wendel J.F."/>
        </authorList>
    </citation>
    <scope>NUCLEOTIDE SEQUENCE [LARGE SCALE GENOMIC DNA]</scope>
    <source>
        <strain evidence="3">1</strain>
        <tissue evidence="3">Leaf</tissue>
    </source>
</reference>
<evidence type="ECO:0000313" key="4">
    <source>
        <dbReference type="Proteomes" id="UP000593576"/>
    </source>
</evidence>
<keyword evidence="1" id="KW-0472">Membrane</keyword>
<evidence type="ECO:0000256" key="1">
    <source>
        <dbReference type="SAM" id="Phobius"/>
    </source>
</evidence>
<keyword evidence="4" id="KW-1185">Reference proteome</keyword>
<keyword evidence="1" id="KW-1133">Transmembrane helix</keyword>
<dbReference type="InterPro" id="IPR056682">
    <property type="entry name" value="DUF7780"/>
</dbReference>
<proteinExistence type="predicted"/>
<accession>A0A7J9KPM0</accession>
<feature type="domain" description="DUF7780" evidence="2">
    <location>
        <begin position="147"/>
        <end position="449"/>
    </location>
</feature>
<sequence length="500" mass="55815">MGFATANGKESKGMGLLLVFFHGDQNKISNSSVDNQTTTTTTPPSTRFVRRTASSSLLFSKAQSTISICLVLVFLTILLFTLSTFEPSISTPSFIPSPTIKNSRRFLSQKTQFPPPPPPPPLKWFFPMWDYNKPLNVKQNPGVLPSSFALQRMGTLYRRGTKAMHDLIVSHVVEDVTEDELRLFLRVLHRSGITSKADIVFLFGSSSSRFNLVIHEENDSFFNLIQHYKASNNKGSRDSVFSFESALFWKSGKKDVGETIWGKKGRGNSRDSTEAEGESTRLTYGSVVGFDVNELDPENSLAGFLDHVPMSFRRWACYPMLLGRIRRNFKHITLVDVKSMMLLSDPLGRVRNRSPESVYLLTKESSTGGKHSKRNSDKTQSHLQVNSAILMGGARGIRRLANAMLTEIVRATMQHKKKKNSISESEILSQLVGNGYLLKNVDLITSTESIQEASSLMSSSSNSTADYSIIQRGNSSHDLSSIIMKLICLCETNSYVYRDC</sequence>
<evidence type="ECO:0000259" key="2">
    <source>
        <dbReference type="Pfam" id="PF25002"/>
    </source>
</evidence>
<dbReference type="SUPFAM" id="SSF101447">
    <property type="entry name" value="Formin homology 2 domain (FH2 domain)"/>
    <property type="match status" value="1"/>
</dbReference>
<protein>
    <recommendedName>
        <fullName evidence="2">DUF7780 domain-containing protein</fullName>
    </recommendedName>
</protein>
<dbReference type="Pfam" id="PF25002">
    <property type="entry name" value="DUF7780"/>
    <property type="match status" value="1"/>
</dbReference>
<gene>
    <name evidence="3" type="ORF">Goshw_001325</name>
</gene>
<dbReference type="EMBL" id="JABFAF010000002">
    <property type="protein sequence ID" value="MBA0848374.1"/>
    <property type="molecule type" value="Genomic_DNA"/>
</dbReference>
<dbReference type="Proteomes" id="UP000593576">
    <property type="component" value="Unassembled WGS sequence"/>
</dbReference>
<dbReference type="OrthoDB" id="1921707at2759"/>
<dbReference type="PANTHER" id="PTHR34960">
    <property type="entry name" value="EMB|CAB68146.1-RELATED"/>
    <property type="match status" value="1"/>
</dbReference>
<name>A0A7J9KPM0_GOSSC</name>
<dbReference type="AlphaFoldDB" id="A0A7J9KPM0"/>
<keyword evidence="1" id="KW-0812">Transmembrane</keyword>